<keyword evidence="6 11" id="KW-0411">Iron-sulfur</keyword>
<keyword evidence="8 11" id="KW-0238">DNA-binding</keyword>
<keyword evidence="4 11" id="KW-0479">Metal-binding</keyword>
<keyword evidence="15" id="KW-1185">Reference proteome</keyword>
<dbReference type="HAMAP" id="MF_01479">
    <property type="entry name" value="WhiB"/>
    <property type="match status" value="1"/>
</dbReference>
<comment type="similarity">
    <text evidence="2 11">Belongs to the WhiB family.</text>
</comment>
<feature type="binding site" evidence="11">
    <location>
        <position position="48"/>
    </location>
    <ligand>
        <name>[4Fe-4S] cluster</name>
        <dbReference type="ChEBI" id="CHEBI:49883"/>
    </ligand>
</feature>
<dbReference type="PANTHER" id="PTHR38839">
    <property type="entry name" value="TRANSCRIPTIONAL REGULATOR WHID-RELATED"/>
    <property type="match status" value="1"/>
</dbReference>
<dbReference type="AlphaFoldDB" id="A0A1G7QTR5"/>
<protein>
    <recommendedName>
        <fullName evidence="11">Transcriptional regulator WhiB</fullName>
    </recommendedName>
</protein>
<keyword evidence="11" id="KW-0963">Cytoplasm</keyword>
<evidence type="ECO:0000256" key="10">
    <source>
        <dbReference type="ARBA" id="ARBA00023163"/>
    </source>
</evidence>
<evidence type="ECO:0000313" key="15">
    <source>
        <dbReference type="Proteomes" id="UP000198967"/>
    </source>
</evidence>
<evidence type="ECO:0000256" key="9">
    <source>
        <dbReference type="ARBA" id="ARBA00023157"/>
    </source>
</evidence>
<gene>
    <name evidence="11" type="primary">whiB</name>
    <name evidence="14" type="ORF">SAMN05216377_108181</name>
</gene>
<evidence type="ECO:0000256" key="4">
    <source>
        <dbReference type="ARBA" id="ARBA00022723"/>
    </source>
</evidence>
<evidence type="ECO:0000313" key="14">
    <source>
        <dbReference type="EMBL" id="SDG01907.1"/>
    </source>
</evidence>
<dbReference type="InterPro" id="IPR034768">
    <property type="entry name" value="4FE4S_WBL"/>
</dbReference>
<dbReference type="GO" id="GO:0051539">
    <property type="term" value="F:4 iron, 4 sulfur cluster binding"/>
    <property type="evidence" value="ECO:0007669"/>
    <property type="project" value="UniProtKB-UniRule"/>
</dbReference>
<dbReference type="InterPro" id="IPR003482">
    <property type="entry name" value="Whib"/>
</dbReference>
<evidence type="ECO:0000256" key="12">
    <source>
        <dbReference type="SAM" id="MobiDB-lite"/>
    </source>
</evidence>
<keyword evidence="7 11" id="KW-0805">Transcription regulation</keyword>
<dbReference type="GO" id="GO:0005737">
    <property type="term" value="C:cytoplasm"/>
    <property type="evidence" value="ECO:0007669"/>
    <property type="project" value="UniProtKB-SubCell"/>
</dbReference>
<feature type="domain" description="4Fe-4S Wbl-type" evidence="13">
    <location>
        <begin position="47"/>
        <end position="104"/>
    </location>
</feature>
<sequence>MLVRSTPCDGGAITMQDGGGDTAVAMPDGAPTGGLLTDVPEKDLNLPCREGDADLWFAETPAELERAKALCADCPIRIECLAGALSREEPWGVWGGEIFERGVVVPRKRPRGRPSKADLARDRAWAEAHQRAQELARALRARPCA</sequence>
<dbReference type="GO" id="GO:0003677">
    <property type="term" value="F:DNA binding"/>
    <property type="evidence" value="ECO:0007669"/>
    <property type="project" value="UniProtKB-UniRule"/>
</dbReference>
<feature type="binding site" evidence="11">
    <location>
        <position position="74"/>
    </location>
    <ligand>
        <name>[4Fe-4S] cluster</name>
        <dbReference type="ChEBI" id="CHEBI:49883"/>
    </ligand>
</feature>
<comment type="PTM">
    <text evidence="11">The Fe-S cluster can be nitrosylated by nitric oxide (NO).</text>
</comment>
<evidence type="ECO:0000256" key="11">
    <source>
        <dbReference type="HAMAP-Rule" id="MF_01479"/>
    </source>
</evidence>
<dbReference type="GO" id="GO:0046872">
    <property type="term" value="F:metal ion binding"/>
    <property type="evidence" value="ECO:0007669"/>
    <property type="project" value="UniProtKB-KW"/>
</dbReference>
<comment type="cofactor">
    <cofactor evidence="11">
        <name>[4Fe-4S] cluster</name>
        <dbReference type="ChEBI" id="CHEBI:49883"/>
    </cofactor>
    <text evidence="11">Binds 1 [4Fe-4S] cluster per subunit. Following nitrosylation of the [4Fe-4S] cluster binds 1 [4Fe-8(NO)] cluster per subunit.</text>
</comment>
<feature type="region of interest" description="Disordered" evidence="12">
    <location>
        <begin position="1"/>
        <end position="22"/>
    </location>
</feature>
<dbReference type="Proteomes" id="UP000198967">
    <property type="component" value="Unassembled WGS sequence"/>
</dbReference>
<dbReference type="PROSITE" id="PS51674">
    <property type="entry name" value="4FE4S_WBL"/>
    <property type="match status" value="1"/>
</dbReference>
<evidence type="ECO:0000256" key="8">
    <source>
        <dbReference type="ARBA" id="ARBA00023125"/>
    </source>
</evidence>
<evidence type="ECO:0000256" key="2">
    <source>
        <dbReference type="ARBA" id="ARBA00006597"/>
    </source>
</evidence>
<keyword evidence="5 11" id="KW-0408">Iron</keyword>
<reference evidence="14 15" key="1">
    <citation type="submission" date="2016-10" db="EMBL/GenBank/DDBJ databases">
        <authorList>
            <person name="de Groot N.N."/>
        </authorList>
    </citation>
    <scope>NUCLEOTIDE SEQUENCE [LARGE SCALE GENOMIC DNA]</scope>
    <source>
        <strain evidence="14 15">CGMCC 4.3143</strain>
    </source>
</reference>
<feature type="binding site" evidence="11">
    <location>
        <position position="71"/>
    </location>
    <ligand>
        <name>[4Fe-4S] cluster</name>
        <dbReference type="ChEBI" id="CHEBI:49883"/>
    </ligand>
</feature>
<dbReference type="GO" id="GO:0045892">
    <property type="term" value="P:negative regulation of DNA-templated transcription"/>
    <property type="evidence" value="ECO:0007669"/>
    <property type="project" value="TreeGrafter"/>
</dbReference>
<organism evidence="14 15">
    <name type="scientific">Pseudonocardia oroxyli</name>
    <dbReference type="NCBI Taxonomy" id="366584"/>
    <lineage>
        <taxon>Bacteria</taxon>
        <taxon>Bacillati</taxon>
        <taxon>Actinomycetota</taxon>
        <taxon>Actinomycetes</taxon>
        <taxon>Pseudonocardiales</taxon>
        <taxon>Pseudonocardiaceae</taxon>
        <taxon>Pseudonocardia</taxon>
    </lineage>
</organism>
<evidence type="ECO:0000259" key="13">
    <source>
        <dbReference type="PROSITE" id="PS51674"/>
    </source>
</evidence>
<keyword evidence="9 11" id="KW-1015">Disulfide bond</keyword>
<dbReference type="PANTHER" id="PTHR38839:SF2">
    <property type="entry name" value="TRANSCRIPTIONAL REGULATOR WHIB7-RELATED"/>
    <property type="match status" value="1"/>
</dbReference>
<dbReference type="STRING" id="366584.SAMN05216377_108181"/>
<dbReference type="Pfam" id="PF02467">
    <property type="entry name" value="Whib"/>
    <property type="match status" value="1"/>
</dbReference>
<dbReference type="EMBL" id="FNBE01000008">
    <property type="protein sequence ID" value="SDG01907.1"/>
    <property type="molecule type" value="Genomic_DNA"/>
</dbReference>
<evidence type="ECO:0000256" key="1">
    <source>
        <dbReference type="ARBA" id="ARBA00004496"/>
    </source>
</evidence>
<proteinExistence type="inferred from homology"/>
<evidence type="ECO:0000256" key="5">
    <source>
        <dbReference type="ARBA" id="ARBA00023004"/>
    </source>
</evidence>
<dbReference type="GO" id="GO:0035731">
    <property type="term" value="F:dinitrosyl-iron complex binding"/>
    <property type="evidence" value="ECO:0007669"/>
    <property type="project" value="UniProtKB-UniRule"/>
</dbReference>
<name>A0A1G7QTR5_PSEOR</name>
<evidence type="ECO:0000256" key="3">
    <source>
        <dbReference type="ARBA" id="ARBA00022485"/>
    </source>
</evidence>
<dbReference type="GO" id="GO:0047134">
    <property type="term" value="F:protein-disulfide reductase [NAD(P)H] activity"/>
    <property type="evidence" value="ECO:0007669"/>
    <property type="project" value="TreeGrafter"/>
</dbReference>
<keyword evidence="3 11" id="KW-0004">4Fe-4S</keyword>
<comment type="function">
    <text evidence="11">Acts as a transcriptional regulator. Probably redox-responsive. The apo- but not holo-form probably binds DNA.</text>
</comment>
<evidence type="ECO:0000256" key="7">
    <source>
        <dbReference type="ARBA" id="ARBA00023015"/>
    </source>
</evidence>
<keyword evidence="10 11" id="KW-0804">Transcription</keyword>
<accession>A0A1G7QTR5</accession>
<comment type="subcellular location">
    <subcellularLocation>
        <location evidence="1 11">Cytoplasm</location>
    </subcellularLocation>
</comment>
<dbReference type="GO" id="GO:0045454">
    <property type="term" value="P:cell redox homeostasis"/>
    <property type="evidence" value="ECO:0007669"/>
    <property type="project" value="TreeGrafter"/>
</dbReference>
<feature type="binding site" evidence="11">
    <location>
        <position position="80"/>
    </location>
    <ligand>
        <name>[4Fe-4S] cluster</name>
        <dbReference type="ChEBI" id="CHEBI:49883"/>
    </ligand>
</feature>
<comment type="PTM">
    <text evidence="11">Upon Fe-S cluster removal intramolecular disulfide bonds are formed.</text>
</comment>
<evidence type="ECO:0000256" key="6">
    <source>
        <dbReference type="ARBA" id="ARBA00023014"/>
    </source>
</evidence>